<accession>F4RAT8</accession>
<dbReference type="EMBL" id="GL883094">
    <property type="protein sequence ID" value="EGG10720.1"/>
    <property type="molecule type" value="Genomic_DNA"/>
</dbReference>
<dbReference type="PROSITE" id="PS51257">
    <property type="entry name" value="PROKAR_LIPOPROTEIN"/>
    <property type="match status" value="1"/>
</dbReference>
<proteinExistence type="predicted"/>
<evidence type="ECO:0000313" key="2">
    <source>
        <dbReference type="EMBL" id="EGG10720.1"/>
    </source>
</evidence>
<dbReference type="RefSeq" id="XP_007406189.1">
    <property type="nucleotide sequence ID" value="XM_007406127.1"/>
</dbReference>
<evidence type="ECO:0000313" key="3">
    <source>
        <dbReference type="Proteomes" id="UP000001072"/>
    </source>
</evidence>
<protein>
    <recommendedName>
        <fullName evidence="4">Secreted protein</fullName>
    </recommendedName>
</protein>
<gene>
    <name evidence="2" type="ORF">MELLADRAFT_60297</name>
</gene>
<feature type="chain" id="PRO_5003320698" description="Secreted protein" evidence="1">
    <location>
        <begin position="27"/>
        <end position="485"/>
    </location>
</feature>
<keyword evidence="3" id="KW-1185">Reference proteome</keyword>
<dbReference type="HOGENOM" id="CLU_562686_0_0_1"/>
<dbReference type="VEuPathDB" id="FungiDB:MELLADRAFT_60297"/>
<name>F4RAT8_MELLP</name>
<dbReference type="AlphaFoldDB" id="F4RAT8"/>
<dbReference type="Proteomes" id="UP000001072">
    <property type="component" value="Unassembled WGS sequence"/>
</dbReference>
<dbReference type="KEGG" id="mlr:MELLADRAFT_60297"/>
<dbReference type="GeneID" id="18929523"/>
<evidence type="ECO:0008006" key="4">
    <source>
        <dbReference type="Google" id="ProtNLM"/>
    </source>
</evidence>
<keyword evidence="1" id="KW-0732">Signal</keyword>
<evidence type="ECO:0000256" key="1">
    <source>
        <dbReference type="SAM" id="SignalP"/>
    </source>
</evidence>
<sequence length="485" mass="56746">MASKSHLHLLLLKVIVLQNFFTLYSCMDIPRNTLSLFPEVPTSKSWTDKTPEASSSVLESITDVNVEANKQPTQFFTVSEDGVNEEKSPPLTVLGLNIESEQISPYHPATSACSANSKMQMKEDLGPSYVEVVNFLTPSKRDLIASSMKMIFQIIKIFGIFSNPEQTSQARHFWTLEKILPFLYFTQFQNPSSEVWDRCIMITSLVFYAYHEKYIFTGHDIDYNLFAEFLRWYTENLYYILHPSFQGLVTQEQSEGGKMEDGFNLDPLAVCFLIVHDDFFYQKKFSQLVWKKRYPMAQKLVSKFLEDKSKWIHNGINSQLFMRSNPWEEWIKRSDKIMQGFGQDLLGKDIQKQIIGLANEQMTNQVATEFNDLWNKWTPDFKDYISYQISITNGNLFQFGHELTYFLKDQCKDLREKIVESNILKFSTSVSLFLQIKALPKNHELHELFSTRYSKYKSIRKCDAVCRIRRKARDAEEQRKKQIRI</sequence>
<feature type="signal peptide" evidence="1">
    <location>
        <begin position="1"/>
        <end position="26"/>
    </location>
</feature>
<dbReference type="InParanoid" id="F4RAT8"/>
<organism evidence="3">
    <name type="scientific">Melampsora larici-populina (strain 98AG31 / pathotype 3-4-7)</name>
    <name type="common">Poplar leaf rust fungus</name>
    <dbReference type="NCBI Taxonomy" id="747676"/>
    <lineage>
        <taxon>Eukaryota</taxon>
        <taxon>Fungi</taxon>
        <taxon>Dikarya</taxon>
        <taxon>Basidiomycota</taxon>
        <taxon>Pucciniomycotina</taxon>
        <taxon>Pucciniomycetes</taxon>
        <taxon>Pucciniales</taxon>
        <taxon>Melampsoraceae</taxon>
        <taxon>Melampsora</taxon>
    </lineage>
</organism>
<reference evidence="3" key="1">
    <citation type="journal article" date="2011" name="Proc. Natl. Acad. Sci. U.S.A.">
        <title>Obligate biotrophy features unraveled by the genomic analysis of rust fungi.</title>
        <authorList>
            <person name="Duplessis S."/>
            <person name="Cuomo C.A."/>
            <person name="Lin Y.-C."/>
            <person name="Aerts A."/>
            <person name="Tisserant E."/>
            <person name="Veneault-Fourrey C."/>
            <person name="Joly D.L."/>
            <person name="Hacquard S."/>
            <person name="Amselem J."/>
            <person name="Cantarel B.L."/>
            <person name="Chiu R."/>
            <person name="Coutinho P.M."/>
            <person name="Feau N."/>
            <person name="Field M."/>
            <person name="Frey P."/>
            <person name="Gelhaye E."/>
            <person name="Goldberg J."/>
            <person name="Grabherr M.G."/>
            <person name="Kodira C.D."/>
            <person name="Kohler A."/>
            <person name="Kuees U."/>
            <person name="Lindquist E.A."/>
            <person name="Lucas S.M."/>
            <person name="Mago R."/>
            <person name="Mauceli E."/>
            <person name="Morin E."/>
            <person name="Murat C."/>
            <person name="Pangilinan J.L."/>
            <person name="Park R."/>
            <person name="Pearson M."/>
            <person name="Quesneville H."/>
            <person name="Rouhier N."/>
            <person name="Sakthikumar S."/>
            <person name="Salamov A.A."/>
            <person name="Schmutz J."/>
            <person name="Selles B."/>
            <person name="Shapiro H."/>
            <person name="Tanguay P."/>
            <person name="Tuskan G.A."/>
            <person name="Henrissat B."/>
            <person name="Van de Peer Y."/>
            <person name="Rouze P."/>
            <person name="Ellis J.G."/>
            <person name="Dodds P.N."/>
            <person name="Schein J.E."/>
            <person name="Zhong S."/>
            <person name="Hamelin R.C."/>
            <person name="Grigoriev I.V."/>
            <person name="Szabo L.J."/>
            <person name="Martin F."/>
        </authorList>
    </citation>
    <scope>NUCLEOTIDE SEQUENCE [LARGE SCALE GENOMIC DNA]</scope>
    <source>
        <strain evidence="3">98AG31 / pathotype 3-4-7</strain>
    </source>
</reference>